<keyword evidence="5" id="KW-1185">Reference proteome</keyword>
<dbReference type="InterPro" id="IPR049083">
    <property type="entry name" value="TACO1_YebC_N"/>
</dbReference>
<dbReference type="Proteomes" id="UP001187682">
    <property type="component" value="Unassembled WGS sequence"/>
</dbReference>
<dbReference type="Gene3D" id="3.30.70.980">
    <property type="match status" value="2"/>
</dbReference>
<feature type="domain" description="TACO1/YebC-like N-terminal" evidence="3">
    <location>
        <begin position="36"/>
        <end position="105"/>
    </location>
</feature>
<feature type="domain" description="TACO1/YebC-like second and third" evidence="2">
    <location>
        <begin position="114"/>
        <end position="270"/>
    </location>
</feature>
<dbReference type="GO" id="GO:0005739">
    <property type="term" value="C:mitochondrion"/>
    <property type="evidence" value="ECO:0007669"/>
    <property type="project" value="TreeGrafter"/>
</dbReference>
<dbReference type="InterPro" id="IPR048300">
    <property type="entry name" value="TACO1_YebC-like_2nd/3rd_dom"/>
</dbReference>
<dbReference type="PANTHER" id="PTHR12532">
    <property type="entry name" value="TRANSLATIONAL ACTIVATOR OF CYTOCHROME C OXIDASE 1"/>
    <property type="match status" value="1"/>
</dbReference>
<dbReference type="AlphaFoldDB" id="A0AAE8N0G1"/>
<gene>
    <name evidence="4" type="ORF">DNG_05413</name>
</gene>
<dbReference type="PANTHER" id="PTHR12532:SF0">
    <property type="entry name" value="TRANSLATIONAL ACTIVATOR OF CYTOCHROME C OXIDASE 1"/>
    <property type="match status" value="1"/>
</dbReference>
<evidence type="ECO:0000313" key="5">
    <source>
        <dbReference type="Proteomes" id="UP001187682"/>
    </source>
</evidence>
<evidence type="ECO:0000259" key="3">
    <source>
        <dbReference type="Pfam" id="PF20772"/>
    </source>
</evidence>
<dbReference type="InterPro" id="IPR029072">
    <property type="entry name" value="YebC-like"/>
</dbReference>
<dbReference type="SUPFAM" id="SSF75625">
    <property type="entry name" value="YebC-like"/>
    <property type="match status" value="1"/>
</dbReference>
<dbReference type="InterPro" id="IPR002876">
    <property type="entry name" value="Transcrip_reg_TACO1-like"/>
</dbReference>
<dbReference type="InterPro" id="IPR017856">
    <property type="entry name" value="Integrase-like_N"/>
</dbReference>
<protein>
    <submittedName>
        <fullName evidence="4">Related to M.leprae yfcA protein</fullName>
    </submittedName>
</protein>
<dbReference type="InterPro" id="IPR026564">
    <property type="entry name" value="Transcrip_reg_TACO1-like_dom3"/>
</dbReference>
<organism evidence="4 5">
    <name type="scientific">Cephalotrichum gorgonifer</name>
    <dbReference type="NCBI Taxonomy" id="2041049"/>
    <lineage>
        <taxon>Eukaryota</taxon>
        <taxon>Fungi</taxon>
        <taxon>Dikarya</taxon>
        <taxon>Ascomycota</taxon>
        <taxon>Pezizomycotina</taxon>
        <taxon>Sordariomycetes</taxon>
        <taxon>Hypocreomycetidae</taxon>
        <taxon>Microascales</taxon>
        <taxon>Microascaceae</taxon>
        <taxon>Cephalotrichum</taxon>
    </lineage>
</organism>
<dbReference type="Gene3D" id="1.10.10.200">
    <property type="match status" value="1"/>
</dbReference>
<comment type="similarity">
    <text evidence="1">Belongs to the TACO1 family.</text>
</comment>
<name>A0AAE8N0G1_9PEZI</name>
<evidence type="ECO:0000256" key="1">
    <source>
        <dbReference type="ARBA" id="ARBA00008724"/>
    </source>
</evidence>
<proteinExistence type="inferred from homology"/>
<reference evidence="4" key="1">
    <citation type="submission" date="2018-03" db="EMBL/GenBank/DDBJ databases">
        <authorList>
            <person name="Guldener U."/>
        </authorList>
    </citation>
    <scope>NUCLEOTIDE SEQUENCE</scope>
</reference>
<comment type="caution">
    <text evidence="4">The sequence shown here is derived from an EMBL/GenBank/DDBJ whole genome shotgun (WGS) entry which is preliminary data.</text>
</comment>
<sequence length="290" mass="31080">MASSPACLRRTSRLVASSAWLKSPISTSSSLHAGHNKWSKIRHDKGAADRKRSALNILLGNAITEASRKGGPDKNDNPALATAIATAKAANVTSEFIARAISRGQVRTQSSSLENLTLEALMPGNIAVVIDVQTDSKLRSLQELNSLVRKSGGKPGSTLFHFEHCGRIVVDIDEGAEDDVVSSVIEEDGVLDFDIEEDEVTIWTEAGETSRVAGAVRELVGRETRSVDLMWRAKGDMLVSLDSERAAEELGDFLGALQGFPEVAGCYINAVRGGVSEEAWVKVQDNLPSP</sequence>
<dbReference type="Pfam" id="PF20772">
    <property type="entry name" value="TACO1_YebC_N"/>
    <property type="match status" value="1"/>
</dbReference>
<accession>A0AAE8N0G1</accession>
<dbReference type="EMBL" id="ONZQ02000007">
    <property type="protein sequence ID" value="SPO02738.1"/>
    <property type="molecule type" value="Genomic_DNA"/>
</dbReference>
<evidence type="ECO:0000313" key="4">
    <source>
        <dbReference type="EMBL" id="SPO02738.1"/>
    </source>
</evidence>
<dbReference type="Pfam" id="PF01709">
    <property type="entry name" value="Transcrip_reg"/>
    <property type="match status" value="1"/>
</dbReference>
<evidence type="ECO:0000259" key="2">
    <source>
        <dbReference type="Pfam" id="PF01709"/>
    </source>
</evidence>